<organism evidence="2 3">
    <name type="scientific">Caldicoprobacter faecalis</name>
    <dbReference type="NCBI Taxonomy" id="937334"/>
    <lineage>
        <taxon>Bacteria</taxon>
        <taxon>Bacillati</taxon>
        <taxon>Bacillota</taxon>
        <taxon>Clostridia</taxon>
        <taxon>Caldicoprobacterales</taxon>
        <taxon>Caldicoprobacteraceae</taxon>
        <taxon>Caldicoprobacter</taxon>
    </lineage>
</organism>
<dbReference type="InterPro" id="IPR015942">
    <property type="entry name" value="Asp/Glu/hydantoin_racemase"/>
</dbReference>
<dbReference type="AlphaFoldDB" id="A0A1I5VFW7"/>
<dbReference type="RefSeq" id="WP_092282261.1">
    <property type="nucleotide sequence ID" value="NZ_FOXR01000011.1"/>
</dbReference>
<reference evidence="2 3" key="1">
    <citation type="submission" date="2016-10" db="EMBL/GenBank/DDBJ databases">
        <authorList>
            <person name="de Groot N.N."/>
        </authorList>
    </citation>
    <scope>NUCLEOTIDE SEQUENCE [LARGE SCALE GENOMIC DNA]</scope>
    <source>
        <strain evidence="2 3">DSM 20678</strain>
    </source>
</reference>
<dbReference type="GO" id="GO:0047661">
    <property type="term" value="F:amino-acid racemase activity"/>
    <property type="evidence" value="ECO:0007669"/>
    <property type="project" value="InterPro"/>
</dbReference>
<keyword evidence="3" id="KW-1185">Reference proteome</keyword>
<evidence type="ECO:0000313" key="3">
    <source>
        <dbReference type="Proteomes" id="UP000198577"/>
    </source>
</evidence>
<proteinExistence type="inferred from homology"/>
<dbReference type="Pfam" id="PF01177">
    <property type="entry name" value="Asp_Glu_race"/>
    <property type="match status" value="1"/>
</dbReference>
<name>A0A1I5VFW7_9FIRM</name>
<comment type="similarity">
    <text evidence="1">Belongs to the HyuE racemase family.</text>
</comment>
<dbReference type="InterPro" id="IPR001920">
    <property type="entry name" value="Asp/Glu_race"/>
</dbReference>
<gene>
    <name evidence="2" type="ORF">SAMN05444406_1113</name>
</gene>
<dbReference type="EMBL" id="FOXR01000011">
    <property type="protein sequence ID" value="SFQ06282.1"/>
    <property type="molecule type" value="Genomic_DNA"/>
</dbReference>
<dbReference type="STRING" id="937334.SAMN05444406_1113"/>
<dbReference type="SUPFAM" id="SSF53681">
    <property type="entry name" value="Aspartate/glutamate racemase"/>
    <property type="match status" value="1"/>
</dbReference>
<dbReference type="Gene3D" id="3.40.50.12500">
    <property type="match status" value="1"/>
</dbReference>
<sequence length="211" mass="23019">MDKKLAIIHTTHVTIEPLKNLAAEFIPEVKVINFLDDSILPQLIENGGDIAEVRDRWFTYAKIAESLGADVILSACSSVGELADELNGKLSVPVLRIDEAMIERAVALGNVIGVAATLSTTLRPTINLVKAKAEKACKAIKVEPVLVDEAYKLLMQGDGEGHDKVLAQKLNELAQRVDVVVLAQASMARVLDRLPENMKDEFLTSPRLGIW</sequence>
<dbReference type="OrthoDB" id="978447at2"/>
<evidence type="ECO:0000256" key="1">
    <source>
        <dbReference type="ARBA" id="ARBA00038414"/>
    </source>
</evidence>
<dbReference type="Proteomes" id="UP000198577">
    <property type="component" value="Unassembled WGS sequence"/>
</dbReference>
<protein>
    <submittedName>
        <fullName evidence="2">Asp/Glu/hydantoin racemase</fullName>
    </submittedName>
</protein>
<dbReference type="InterPro" id="IPR053714">
    <property type="entry name" value="Iso_Racemase_Enz_sf"/>
</dbReference>
<evidence type="ECO:0000313" key="2">
    <source>
        <dbReference type="EMBL" id="SFQ06282.1"/>
    </source>
</evidence>
<accession>A0A1I5VFW7</accession>